<comment type="similarity">
    <text evidence="2 6">Belongs to the anelloviridae capsid protein family.</text>
</comment>
<protein>
    <recommendedName>
        <fullName evidence="6">Capsid protein</fullName>
    </recommendedName>
</protein>
<comment type="function">
    <text evidence="6">Self-assembles to form an icosahedral capsid.</text>
</comment>
<keyword evidence="5 6" id="KW-0946">Virion</keyword>
<proteinExistence type="inferred from homology"/>
<evidence type="ECO:0000256" key="5">
    <source>
        <dbReference type="ARBA" id="ARBA00022844"/>
    </source>
</evidence>
<evidence type="ECO:0000313" key="8">
    <source>
        <dbReference type="EMBL" id="QCX41837.1"/>
    </source>
</evidence>
<feature type="compositionally biased region" description="Basic and acidic residues" evidence="7">
    <location>
        <begin position="603"/>
        <end position="613"/>
    </location>
</feature>
<name>A0A4Y5QRX2_9VIRU</name>
<feature type="region of interest" description="Disordered" evidence="7">
    <location>
        <begin position="603"/>
        <end position="643"/>
    </location>
</feature>
<evidence type="ECO:0000256" key="3">
    <source>
        <dbReference type="ARBA" id="ARBA00022431"/>
    </source>
</evidence>
<sequence length="674" mass="80584">MPWYRNYRYRRWRRRRPTYWRNRKTFRTRFYRRRHWVRRPYRYKKKLKKLKLTEYQPRAIRKCKVKGMLCLFETTQTRISYNFDMYEESFVPKKLPGGGGFSIKNMSLYSLYQEHTMGHNIFTCSNRDYPLMRYTGCSIKLYQSEDIDYVCTYSNTWPLISNMAMYNTMQPSLHLMLKNKIIVPSKRTRPKRKPYIKKFIPPPTQMKNQWYFQQKLSRIPLYMIRTSAISLDHYYIGSRDRSTNITITTLNYSYIQNRNWGNRNVQYYARTLGTQILYLYGTTSEQTDFKKIKLQELVPLTNTQDYTKGYTYEEYKQRVNHTANYDTYFKDIKSRGNPFYPDYLKGDIRVFTTPTLWSTINEKQKTNDTTNTIESLGQNELSWTEITLTIETRYNPYKDNGSHNKSYFLPVKQAQHGWDAPGRQELENYNLPLWILLFGFSDFVKKNRNNTQVDTEHILVLNTTKTNPPKDTLIPLSTSFIEGRSPYSPSDTNEPDEEDRNRWYPCYQYQQEITNEICLCGPGTPKIPPTNTVEAKMKYTFHFKWGGDPPPMSIPADPTEQPWYVVPNNNTQTTSLQNPETAPETFLYTFDERRGQLTETATKRMQKDWETKETSFLPTEPRFSEKTTTQAQIQETSSEEEEDNLFELLNQQRLKQQRLKHRITQTLKKIQKLE</sequence>
<organism evidence="8">
    <name type="scientific">TTV-like mini virus</name>
    <dbReference type="NCBI Taxonomy" id="93678"/>
    <lineage>
        <taxon>Viruses</taxon>
        <taxon>Monodnaviria</taxon>
        <taxon>Shotokuvirae</taxon>
        <taxon>Commensaviricota</taxon>
        <taxon>Cardeaviricetes</taxon>
        <taxon>Sanitavirales</taxon>
        <taxon>Anelloviridae</taxon>
        <taxon>Betatorquevirus</taxon>
    </lineage>
</organism>
<evidence type="ECO:0000256" key="2">
    <source>
        <dbReference type="ARBA" id="ARBA00006131"/>
    </source>
</evidence>
<reference evidence="8" key="1">
    <citation type="submission" date="2018-11" db="EMBL/GenBank/DDBJ databases">
        <title>Epidemiology and molecular evolution of divergent viral pathogens associated with respiratory tract infections across Vietnam.</title>
        <authorList>
            <person name="Lu L."/>
            <person name="Robertson G."/>
            <person name="Ivens A."/>
            <person name="Ashworth J."/>
            <person name="Woolhouse M."/>
        </authorList>
    </citation>
    <scope>NUCLEOTIDE SEQUENCE</scope>
    <source>
        <strain evidence="8">Vzttmv1</strain>
    </source>
</reference>
<evidence type="ECO:0000256" key="1">
    <source>
        <dbReference type="ARBA" id="ARBA00004328"/>
    </source>
</evidence>
<keyword evidence="4 6" id="KW-0167">Capsid protein</keyword>
<evidence type="ECO:0000256" key="7">
    <source>
        <dbReference type="SAM" id="MobiDB-lite"/>
    </source>
</evidence>
<dbReference type="Pfam" id="PF02956">
    <property type="entry name" value="TT_ORF1"/>
    <property type="match status" value="1"/>
</dbReference>
<dbReference type="InterPro" id="IPR004219">
    <property type="entry name" value="TTvirus_Unk"/>
</dbReference>
<accession>A0A4Y5QRX2</accession>
<feature type="region of interest" description="Disordered" evidence="7">
    <location>
        <begin position="481"/>
        <end position="500"/>
    </location>
</feature>
<dbReference type="EMBL" id="MK139485">
    <property type="protein sequence ID" value="QCX41837.1"/>
    <property type="molecule type" value="Genomic_DNA"/>
</dbReference>
<evidence type="ECO:0000256" key="6">
    <source>
        <dbReference type="RuleBase" id="RU361230"/>
    </source>
</evidence>
<feature type="compositionally biased region" description="Low complexity" evidence="7">
    <location>
        <begin position="627"/>
        <end position="636"/>
    </location>
</feature>
<comment type="subcellular location">
    <subcellularLocation>
        <location evidence="1 6">Virion</location>
    </subcellularLocation>
</comment>
<keyword evidence="3 6" id="KW-1140">T=1 icosahedral capsid protein</keyword>
<evidence type="ECO:0000256" key="4">
    <source>
        <dbReference type="ARBA" id="ARBA00022561"/>
    </source>
</evidence>
<dbReference type="GO" id="GO:0039615">
    <property type="term" value="C:T=1 icosahedral viral capsid"/>
    <property type="evidence" value="ECO:0007669"/>
    <property type="project" value="UniProtKB-UniRule"/>
</dbReference>